<keyword evidence="4 10" id="KW-0812">Transmembrane</keyword>
<evidence type="ECO:0000256" key="9">
    <source>
        <dbReference type="SAM" id="MobiDB-lite"/>
    </source>
</evidence>
<dbReference type="NCBIfam" id="TIGR00728">
    <property type="entry name" value="OPT_sfam"/>
    <property type="match status" value="1"/>
</dbReference>
<feature type="transmembrane region" description="Helical" evidence="10">
    <location>
        <begin position="513"/>
        <end position="533"/>
    </location>
</feature>
<feature type="transmembrane region" description="Helical" evidence="10">
    <location>
        <begin position="182"/>
        <end position="201"/>
    </location>
</feature>
<keyword evidence="5" id="KW-0571">Peptide transport</keyword>
<feature type="transmembrane region" description="Helical" evidence="10">
    <location>
        <begin position="242"/>
        <end position="261"/>
    </location>
</feature>
<keyword evidence="12" id="KW-1185">Reference proteome</keyword>
<proteinExistence type="inferred from homology"/>
<dbReference type="PANTHER" id="PTHR22601">
    <property type="entry name" value="ISP4 LIKE PROTEIN"/>
    <property type="match status" value="1"/>
</dbReference>
<dbReference type="InterPro" id="IPR004813">
    <property type="entry name" value="OPT"/>
</dbReference>
<gene>
    <name evidence="11" type="ORF">INT47_003860</name>
</gene>
<evidence type="ECO:0000256" key="8">
    <source>
        <dbReference type="ARBA" id="ARBA00023136"/>
    </source>
</evidence>
<dbReference type="NCBIfam" id="TIGR00727">
    <property type="entry name" value="ISP4_OPT"/>
    <property type="match status" value="1"/>
</dbReference>
<comment type="caution">
    <text evidence="11">The sequence shown here is derived from an EMBL/GenBank/DDBJ whole genome shotgun (WGS) entry which is preliminary data.</text>
</comment>
<feature type="transmembrane region" description="Helical" evidence="10">
    <location>
        <begin position="712"/>
        <end position="738"/>
    </location>
</feature>
<feature type="transmembrane region" description="Helical" evidence="10">
    <location>
        <begin position="151"/>
        <end position="170"/>
    </location>
</feature>
<evidence type="ECO:0000256" key="3">
    <source>
        <dbReference type="ARBA" id="ARBA00022448"/>
    </source>
</evidence>
<dbReference type="EMBL" id="JAEPRD010000302">
    <property type="protein sequence ID" value="KAG2192271.1"/>
    <property type="molecule type" value="Genomic_DNA"/>
</dbReference>
<keyword evidence="6" id="KW-0653">Protein transport</keyword>
<evidence type="ECO:0000256" key="1">
    <source>
        <dbReference type="ARBA" id="ARBA00004141"/>
    </source>
</evidence>
<protein>
    <recommendedName>
        <fullName evidence="13">OPT family small oligopeptide transporter</fullName>
    </recommendedName>
</protein>
<dbReference type="Pfam" id="PF03169">
    <property type="entry name" value="OPT"/>
    <property type="match status" value="1"/>
</dbReference>
<feature type="transmembrane region" description="Helical" evidence="10">
    <location>
        <begin position="281"/>
        <end position="304"/>
    </location>
</feature>
<evidence type="ECO:0000256" key="6">
    <source>
        <dbReference type="ARBA" id="ARBA00022927"/>
    </source>
</evidence>
<keyword evidence="3" id="KW-0813">Transport</keyword>
<evidence type="ECO:0000256" key="7">
    <source>
        <dbReference type="ARBA" id="ARBA00022989"/>
    </source>
</evidence>
<dbReference type="OrthoDB" id="9986677at2759"/>
<feature type="transmembrane region" description="Helical" evidence="10">
    <location>
        <begin position="481"/>
        <end position="501"/>
    </location>
</feature>
<evidence type="ECO:0008006" key="13">
    <source>
        <dbReference type="Google" id="ProtNLM"/>
    </source>
</evidence>
<feature type="transmembrane region" description="Helical" evidence="10">
    <location>
        <begin position="395"/>
        <end position="415"/>
    </location>
</feature>
<evidence type="ECO:0000313" key="12">
    <source>
        <dbReference type="Proteomes" id="UP000603453"/>
    </source>
</evidence>
<dbReference type="AlphaFoldDB" id="A0A8H7QIR4"/>
<feature type="transmembrane region" description="Helical" evidence="10">
    <location>
        <begin position="610"/>
        <end position="627"/>
    </location>
</feature>
<feature type="region of interest" description="Disordered" evidence="9">
    <location>
        <begin position="1"/>
        <end position="34"/>
    </location>
</feature>
<feature type="transmembrane region" description="Helical" evidence="10">
    <location>
        <begin position="633"/>
        <end position="654"/>
    </location>
</feature>
<feature type="transmembrane region" description="Helical" evidence="10">
    <location>
        <begin position="684"/>
        <end position="700"/>
    </location>
</feature>
<feature type="transmembrane region" description="Helical" evidence="10">
    <location>
        <begin position="316"/>
        <end position="336"/>
    </location>
</feature>
<evidence type="ECO:0000256" key="2">
    <source>
        <dbReference type="ARBA" id="ARBA00008807"/>
    </source>
</evidence>
<comment type="similarity">
    <text evidence="2">Belongs to the oligopeptide OPT transporter family.</text>
</comment>
<evidence type="ECO:0000256" key="5">
    <source>
        <dbReference type="ARBA" id="ARBA00022856"/>
    </source>
</evidence>
<organism evidence="11 12">
    <name type="scientific">Mucor saturninus</name>
    <dbReference type="NCBI Taxonomy" id="64648"/>
    <lineage>
        <taxon>Eukaryota</taxon>
        <taxon>Fungi</taxon>
        <taxon>Fungi incertae sedis</taxon>
        <taxon>Mucoromycota</taxon>
        <taxon>Mucoromycotina</taxon>
        <taxon>Mucoromycetes</taxon>
        <taxon>Mucorales</taxon>
        <taxon>Mucorineae</taxon>
        <taxon>Mucoraceae</taxon>
        <taxon>Mucor</taxon>
    </lineage>
</organism>
<dbReference type="Proteomes" id="UP000603453">
    <property type="component" value="Unassembled WGS sequence"/>
</dbReference>
<sequence>MAGDEDINKEGYAYSEKISSKHSNGSIDKKYDQDNRLQLTDSKDHKLDAEHQIHAFGEGEEDLDMAIINEITVTEDDINMRSLTVRSMVVGVCLAALSSSVSQLMTFKPVGSGLSDTFMLILAYVWCKLWEKYLPKGGWLNPGPLTIKEHTCIFILVSSANTSAYGTYILSAQALFYDNSPSIAGGIFLLLATQLVGYGIAGQLRPYLVYPANITWPLSLPTVSLLKTFNTNATEAKWRTRYFFIVFGAIFVYEIIPQYIFPLLGGFSIICLAKNNNVWVQYIFGGLSTNEGLGLLSLSFDWTFISALNPLIIPGWVQLNIIGGYVLFCIITPLAYSYNVWNAQSFPFLDSGIYQLFENGTAIRYPQASVLNPDNSLNQTLFAEVGNPSFAISNALSYIYINLGVTATITHVALYHGKDIWATFRNLRKKVSGKEEAETDIHMKLMQAYPEVPSWWYYLLFVVGIGLNIGVGYANTSGLPWWGFLLAILLSTVLSLPLNMITAITGSSFGLNVVAEMICGFILPGYPIANIYFKTLGFNTMSQAGYMAQDLKISHYLKVPPKMTFLHQMIGTVVGCIFNYVVNESIVTNEREVLLDPIGNRFWNGNGPRTINSAAITWGAIGPMAMFGPGTQYYIFLWAFVIGFFLPVPCWLLYKKFPKAGFQYISIPMVLFGLSSFLPGSSSSYFTVSIILIFVSQFYVKKRYSEWYAKYNYLLSAALGAGSSLMAFFVSVVFYGAASGKVYNFPDWWGNDNESIYMDQCCKNCDI</sequence>
<dbReference type="GO" id="GO:0035673">
    <property type="term" value="F:oligopeptide transmembrane transporter activity"/>
    <property type="evidence" value="ECO:0007669"/>
    <property type="project" value="InterPro"/>
</dbReference>
<comment type="subcellular location">
    <subcellularLocation>
        <location evidence="1">Membrane</location>
        <topology evidence="1">Multi-pass membrane protein</topology>
    </subcellularLocation>
</comment>
<feature type="transmembrane region" description="Helical" evidence="10">
    <location>
        <begin position="455"/>
        <end position="475"/>
    </location>
</feature>
<feature type="transmembrane region" description="Helical" evidence="10">
    <location>
        <begin position="565"/>
        <end position="582"/>
    </location>
</feature>
<accession>A0A8H7QIR4</accession>
<keyword evidence="8 10" id="KW-0472">Membrane</keyword>
<keyword evidence="7 10" id="KW-1133">Transmembrane helix</keyword>
<dbReference type="GO" id="GO:0015031">
    <property type="term" value="P:protein transport"/>
    <property type="evidence" value="ECO:0007669"/>
    <property type="project" value="UniProtKB-KW"/>
</dbReference>
<evidence type="ECO:0000256" key="4">
    <source>
        <dbReference type="ARBA" id="ARBA00022692"/>
    </source>
</evidence>
<evidence type="ECO:0000313" key="11">
    <source>
        <dbReference type="EMBL" id="KAG2192271.1"/>
    </source>
</evidence>
<reference evidence="11" key="1">
    <citation type="submission" date="2020-12" db="EMBL/GenBank/DDBJ databases">
        <title>Metabolic potential, ecology and presence of endohyphal bacteria is reflected in genomic diversity of Mucoromycotina.</title>
        <authorList>
            <person name="Muszewska A."/>
            <person name="Okrasinska A."/>
            <person name="Steczkiewicz K."/>
            <person name="Drgas O."/>
            <person name="Orlowska M."/>
            <person name="Perlinska-Lenart U."/>
            <person name="Aleksandrzak-Piekarczyk T."/>
            <person name="Szatraj K."/>
            <person name="Zielenkiewicz U."/>
            <person name="Pilsyk S."/>
            <person name="Malc E."/>
            <person name="Mieczkowski P."/>
            <person name="Kruszewska J.S."/>
            <person name="Biernat P."/>
            <person name="Pawlowska J."/>
        </authorList>
    </citation>
    <scope>NUCLEOTIDE SEQUENCE</scope>
    <source>
        <strain evidence="11">WA0000017839</strain>
    </source>
</reference>
<evidence type="ECO:0000256" key="10">
    <source>
        <dbReference type="SAM" id="Phobius"/>
    </source>
</evidence>
<dbReference type="InterPro" id="IPR004648">
    <property type="entry name" value="Oligpept_transpt"/>
</dbReference>
<name>A0A8H7QIR4_9FUNG</name>
<feature type="transmembrane region" description="Helical" evidence="10">
    <location>
        <begin position="661"/>
        <end position="678"/>
    </location>
</feature>
<dbReference type="GO" id="GO:0016020">
    <property type="term" value="C:membrane"/>
    <property type="evidence" value="ECO:0007669"/>
    <property type="project" value="UniProtKB-SubCell"/>
</dbReference>